<organismHost>
    <name type="scientific">Homo sapiens</name>
    <name type="common">Human</name>
    <dbReference type="NCBI Taxonomy" id="9606"/>
</organismHost>
<reference evidence="18" key="3">
    <citation type="submission" date="2020-07" db="EMBL/GenBank/DDBJ databases">
        <title>Tumor-specific changes in Kaposi sarcoma-associated herpesvirus genomes in Ugandan adults with Kaposi sarcoma.</title>
        <authorList>
            <person name="Goldman J.D."/>
            <person name="Zhao H."/>
            <person name="Pankow A.P."/>
            <person name="Okuku F."/>
            <person name="Schmitt M.W."/>
            <person name="Chen L.H."/>
            <person name="Hill C.A."/>
            <person name="Casper C."/>
            <person name="Phipps W.T."/>
            <person name="Mullins J.I."/>
        </authorList>
    </citation>
    <scope>NUCLEOTIDE SEQUENCE</scope>
    <source>
        <strain evidence="18">U020-B</strain>
        <strain evidence="19">U020-C</strain>
        <strain evidence="20">U020-o1</strain>
        <strain evidence="21">U023-o1</strain>
    </source>
</reference>
<evidence type="ECO:0000256" key="2">
    <source>
        <dbReference type="ARBA" id="ARBA00022581"/>
    </source>
</evidence>
<dbReference type="InterPro" id="IPR011335">
    <property type="entry name" value="Restrct_endonuc-II-like"/>
</dbReference>
<dbReference type="EMBL" id="KT271464">
    <property type="protein sequence ID" value="ALH45155.1"/>
    <property type="molecule type" value="Genomic_DNA"/>
</dbReference>
<evidence type="ECO:0000313" key="17">
    <source>
        <dbReference type="EMBL" id="ALH45505.1"/>
    </source>
</evidence>
<dbReference type="SUPFAM" id="SSF52980">
    <property type="entry name" value="Restriction endonuclease-like"/>
    <property type="match status" value="1"/>
</dbReference>
<dbReference type="EMBL" id="KT271456">
    <property type="protein sequence ID" value="ALH44454.1"/>
    <property type="molecule type" value="Genomic_DNA"/>
</dbReference>
<evidence type="ECO:0000313" key="12">
    <source>
        <dbReference type="EMBL" id="ALH44717.1"/>
    </source>
</evidence>
<keyword evidence="1" id="KW-1048">Host nucleus</keyword>
<sequence>MEATPTPTDLFSEDYLVDTLDGLTVDDQQAVLASLSFSKFLKHAKVRDWCAQAKIQPSMPALRMAYNYFLFSKVGEFIGSEDVCNFFVDRVFGGVRLLDVASVYAACSQMNAHQRHHICCLVERATSSQSLNPVWDALRDGIISSSKFHWAVKQQNTSKKIFSPWPITNNHFVAGPLAFGLRCEEVVKTLLATLLHPDETNCLDYGFMQSPQNGIFGVSLDFAANVKTDTEGRLQFDPNCKVYEIKCRFKYTFAKMECDPIYAAYQRLYEAPGKLALKDFFYSISKPAVEYVGLGKLPSESDYLVAYDQEWEACPRKKRKLTPLHNLIRECILHNSTTESDVYVLTDPQDTRGQISIKARFKANLFVNVRHSYFYQVLLQSSIVEEYIGLDSGIPRLGSPKYYIATGFFRKRGYQDPVNCTIGGDALDPHVEIPTLLIVTPVYFPRGAKHRLLHQAANFWSRSAKDTFPYIKWDFSYLSANVPHSP</sequence>
<dbReference type="EMBL" id="KT271467">
    <property type="protein sequence ID" value="ALH45419.1"/>
    <property type="molecule type" value="Genomic_DNA"/>
</dbReference>
<dbReference type="PRINTS" id="PR00924">
    <property type="entry name" value="ALKEXNUCLASE"/>
</dbReference>
<evidence type="ECO:0000313" key="18">
    <source>
        <dbReference type="EMBL" id="QLI55989.1"/>
    </source>
</evidence>
<evidence type="ECO:0000313" key="10">
    <source>
        <dbReference type="EMBL" id="ALH44454.1"/>
    </source>
</evidence>
<dbReference type="HAMAP" id="MF_04009">
    <property type="entry name" value="HSV_AN"/>
    <property type="match status" value="1"/>
</dbReference>
<dbReference type="EMBL" id="KT271454">
    <property type="protein sequence ID" value="ALH44278.1"/>
    <property type="molecule type" value="Genomic_DNA"/>
</dbReference>
<evidence type="ECO:0000313" key="20">
    <source>
        <dbReference type="EMBL" id="QLI56167.1"/>
    </source>
</evidence>
<dbReference type="EMBL" id="KT271462">
    <property type="protein sequence ID" value="ALH44981.1"/>
    <property type="molecule type" value="Genomic_DNA"/>
</dbReference>
<keyword evidence="5" id="KW-0378">Hydrolase</keyword>
<evidence type="ECO:0000256" key="7">
    <source>
        <dbReference type="ARBA" id="ARBA00023200"/>
    </source>
</evidence>
<keyword evidence="7" id="KW-1035">Host cytoplasm</keyword>
<dbReference type="InterPro" id="IPR001616">
    <property type="entry name" value="Herpes_alk_exo"/>
</dbReference>
<dbReference type="EMBL" id="MT510668">
    <property type="protein sequence ID" value="QLI56167.1"/>
    <property type="molecule type" value="Genomic_DNA"/>
</dbReference>
<dbReference type="EMBL" id="KT271468">
    <property type="protein sequence ID" value="ALH45505.1"/>
    <property type="molecule type" value="Genomic_DNA"/>
</dbReference>
<dbReference type="GO" id="GO:0004527">
    <property type="term" value="F:exonuclease activity"/>
    <property type="evidence" value="ECO:0007669"/>
    <property type="project" value="UniProtKB-KW"/>
</dbReference>
<evidence type="ECO:0000313" key="8">
    <source>
        <dbReference type="EMBL" id="ALH44278.1"/>
    </source>
</evidence>
<evidence type="ECO:0000313" key="13">
    <source>
        <dbReference type="EMBL" id="ALH44805.1"/>
    </source>
</evidence>
<evidence type="ECO:0000256" key="1">
    <source>
        <dbReference type="ARBA" id="ARBA00022562"/>
    </source>
</evidence>
<evidence type="ECO:0000313" key="16">
    <source>
        <dbReference type="EMBL" id="ALH45419.1"/>
    </source>
</evidence>
<proteinExistence type="inferred from homology"/>
<dbReference type="EMBL" id="MT510667">
    <property type="protein sequence ID" value="QLI56078.1"/>
    <property type="molecule type" value="Genomic_DNA"/>
</dbReference>
<accession>A0A0N7GEQ4</accession>
<protein>
    <submittedName>
        <fullName evidence="10">ORF37</fullName>
    </submittedName>
</protein>
<dbReference type="GO" id="GO:0004519">
    <property type="term" value="F:endonuclease activity"/>
    <property type="evidence" value="ECO:0007669"/>
    <property type="project" value="UniProtKB-KW"/>
</dbReference>
<evidence type="ECO:0000256" key="6">
    <source>
        <dbReference type="ARBA" id="ARBA00022839"/>
    </source>
</evidence>
<name>A0A0N7GEQ4_HHV8</name>
<keyword evidence="2" id="KW-0945">Host-virus interaction</keyword>
<dbReference type="EMBL" id="KT271460">
    <property type="protein sequence ID" value="ALH44805.1"/>
    <property type="molecule type" value="Genomic_DNA"/>
</dbReference>
<reference evidence="10" key="1">
    <citation type="journal article" date="2015" name="J. Virol.">
        <title>Whole-Genome Sequencing of Kaposi's Sarcoma-Associated Herpesvirus from Zambian Kaposi's Sarcoma Biopsy Specimens Reveals Unique Viral Diversity.</title>
        <authorList>
            <person name="Olp L.N."/>
            <person name="Jeanniard A."/>
            <person name="Marimo C."/>
            <person name="West J.T."/>
            <person name="Wood C."/>
        </authorList>
    </citation>
    <scope>NUCLEOTIDE SEQUENCE</scope>
    <source>
        <strain evidence="8">ZM027</strain>
        <strain evidence="9">ZM091</strain>
        <strain evidence="10">ZM095</strain>
        <strain evidence="11">ZM102</strain>
        <strain evidence="12">ZM108</strain>
        <strain evidence="13">ZM114</strain>
        <strain evidence="14">ZM117</strain>
        <strain evidence="15">ZM121</strain>
        <strain evidence="16">ZM128</strain>
        <strain evidence="17">ZM130</strain>
    </source>
</reference>
<evidence type="ECO:0000313" key="14">
    <source>
        <dbReference type="EMBL" id="ALH44981.1"/>
    </source>
</evidence>
<reference evidence="18" key="2">
    <citation type="submission" date="2020-05" db="EMBL/GenBank/DDBJ databases">
        <authorList>
            <person name="Santiago J.C.A."/>
        </authorList>
    </citation>
    <scope>NUCLEOTIDE SEQUENCE</scope>
    <source>
        <strain evidence="18">U020-B</strain>
        <strain evidence="19">U020-C</strain>
        <strain evidence="20">U020-o1</strain>
        <strain evidence="21">U023-o1</strain>
    </source>
</reference>
<evidence type="ECO:0000256" key="3">
    <source>
        <dbReference type="ARBA" id="ARBA00022722"/>
    </source>
</evidence>
<evidence type="ECO:0000313" key="15">
    <source>
        <dbReference type="EMBL" id="ALH45155.1"/>
    </source>
</evidence>
<dbReference type="EMBL" id="KT271459">
    <property type="protein sequence ID" value="ALH44717.1"/>
    <property type="molecule type" value="Genomic_DNA"/>
</dbReference>
<organism evidence="10">
    <name type="scientific">Human herpesvirus 8</name>
    <name type="common">HHV-8</name>
    <name type="synonym">Kaposi's sarcoma-associated herpesvirus</name>
    <dbReference type="NCBI Taxonomy" id="37296"/>
    <lineage>
        <taxon>Viruses</taxon>
        <taxon>Duplodnaviria</taxon>
        <taxon>Heunggongvirae</taxon>
        <taxon>Peploviricota</taxon>
        <taxon>Herviviricetes</taxon>
        <taxon>Herpesvirales</taxon>
        <taxon>Orthoherpesviridae</taxon>
        <taxon>Gammaherpesvirinae</taxon>
        <taxon>Rhadinovirus</taxon>
        <taxon>Rhadinovirus humangamma8</taxon>
    </lineage>
</organism>
<dbReference type="Gene3D" id="1.20.120.860">
    <property type="entry name" value="Herpesvirus alkaline exonuclease, N-terminal domain"/>
    <property type="match status" value="1"/>
</dbReference>
<dbReference type="EMBL" id="MT510666">
    <property type="protein sequence ID" value="QLI55989.1"/>
    <property type="molecule type" value="Genomic_DNA"/>
</dbReference>
<keyword evidence="4" id="KW-0255">Endonuclease</keyword>
<evidence type="ECO:0000313" key="21">
    <source>
        <dbReference type="EMBL" id="QLI56256.1"/>
    </source>
</evidence>
<evidence type="ECO:0000256" key="5">
    <source>
        <dbReference type="ARBA" id="ARBA00022801"/>
    </source>
</evidence>
<evidence type="ECO:0000256" key="4">
    <source>
        <dbReference type="ARBA" id="ARBA00022759"/>
    </source>
</evidence>
<gene>
    <name evidence="10" type="primary">ORF37</name>
</gene>
<keyword evidence="3" id="KW-0540">Nuclease</keyword>
<keyword evidence="6" id="KW-0269">Exonuclease</keyword>
<evidence type="ECO:0000313" key="19">
    <source>
        <dbReference type="EMBL" id="QLI56078.1"/>
    </source>
</evidence>
<dbReference type="EMBL" id="MT510669">
    <property type="protein sequence ID" value="QLI56256.1"/>
    <property type="molecule type" value="Genomic_DNA"/>
</dbReference>
<evidence type="ECO:0000313" key="11">
    <source>
        <dbReference type="EMBL" id="ALH44541.1"/>
    </source>
</evidence>
<evidence type="ECO:0000313" key="9">
    <source>
        <dbReference type="EMBL" id="ALH44366.1"/>
    </source>
</evidence>
<dbReference type="EMBL" id="KT271455">
    <property type="protein sequence ID" value="ALH44366.1"/>
    <property type="molecule type" value="Genomic_DNA"/>
</dbReference>
<dbReference type="Pfam" id="PF01771">
    <property type="entry name" value="Viral_alk_exo"/>
    <property type="match status" value="1"/>
</dbReference>
<dbReference type="InterPro" id="IPR034720">
    <property type="entry name" value="Viral_alk_exo"/>
</dbReference>
<dbReference type="GO" id="GO:0003677">
    <property type="term" value="F:DNA binding"/>
    <property type="evidence" value="ECO:0007669"/>
    <property type="project" value="InterPro"/>
</dbReference>
<dbReference type="EMBL" id="KT271457">
    <property type="protein sequence ID" value="ALH44541.1"/>
    <property type="molecule type" value="Genomic_DNA"/>
</dbReference>